<keyword evidence="2" id="KW-0812">Transmembrane</keyword>
<feature type="transmembrane region" description="Helical" evidence="2">
    <location>
        <begin position="88"/>
        <end position="110"/>
    </location>
</feature>
<evidence type="ECO:0008006" key="5">
    <source>
        <dbReference type="Google" id="ProtNLM"/>
    </source>
</evidence>
<evidence type="ECO:0000256" key="1">
    <source>
        <dbReference type="SAM" id="MobiDB-lite"/>
    </source>
</evidence>
<evidence type="ECO:0000256" key="2">
    <source>
        <dbReference type="SAM" id="Phobius"/>
    </source>
</evidence>
<dbReference type="OrthoDB" id="2111682at2"/>
<evidence type="ECO:0000313" key="4">
    <source>
        <dbReference type="Proteomes" id="UP000037267"/>
    </source>
</evidence>
<gene>
    <name evidence="3" type="ORF">CLPU_7c01180</name>
</gene>
<dbReference type="AlphaFoldDB" id="A0A0L0WB05"/>
<evidence type="ECO:0000313" key="3">
    <source>
        <dbReference type="EMBL" id="KNF08490.1"/>
    </source>
</evidence>
<keyword evidence="2" id="KW-0472">Membrane</keyword>
<keyword evidence="2" id="KW-1133">Transmembrane helix</keyword>
<protein>
    <recommendedName>
        <fullName evidence="5">DUF2512 family protein</fullName>
    </recommendedName>
</protein>
<feature type="region of interest" description="Disordered" evidence="1">
    <location>
        <begin position="121"/>
        <end position="151"/>
    </location>
</feature>
<keyword evidence="4" id="KW-1185">Reference proteome</keyword>
<feature type="compositionally biased region" description="Polar residues" evidence="1">
    <location>
        <begin position="121"/>
        <end position="130"/>
    </location>
</feature>
<dbReference type="RefSeq" id="WP_082154157.1">
    <property type="nucleotide sequence ID" value="NZ_LGSS01000007.1"/>
</dbReference>
<feature type="transmembrane region" description="Helical" evidence="2">
    <location>
        <begin position="7"/>
        <end position="25"/>
    </location>
</feature>
<sequence length="151" mass="16631">MNKTVTALLVKFVATLGATWIAFSLLENNTFGFVLTVAIAGTLLNYLIGDLLILPNFGNLVASLGDGGLAMLTAYIIGTFTYGFRANITTFIIFGILVAIFEYFFHIYLLKTEEVAPNTSDTHNNHTNFNMEAGDEFSIDSNKDDRDNNEN</sequence>
<organism evidence="3 4">
    <name type="scientific">Gottschalkia purinilytica</name>
    <name type="common">Clostridium purinilyticum</name>
    <dbReference type="NCBI Taxonomy" id="1503"/>
    <lineage>
        <taxon>Bacteria</taxon>
        <taxon>Bacillati</taxon>
        <taxon>Bacillota</taxon>
        <taxon>Tissierellia</taxon>
        <taxon>Tissierellales</taxon>
        <taxon>Gottschalkiaceae</taxon>
        <taxon>Gottschalkia</taxon>
    </lineage>
</organism>
<name>A0A0L0WB05_GOTPU</name>
<dbReference type="InterPro" id="IPR019649">
    <property type="entry name" value="DUF2512"/>
</dbReference>
<dbReference type="Pfam" id="PF10710">
    <property type="entry name" value="DUF2512"/>
    <property type="match status" value="1"/>
</dbReference>
<dbReference type="Proteomes" id="UP000037267">
    <property type="component" value="Unassembled WGS sequence"/>
</dbReference>
<feature type="compositionally biased region" description="Basic and acidic residues" evidence="1">
    <location>
        <begin position="141"/>
        <end position="151"/>
    </location>
</feature>
<proteinExistence type="predicted"/>
<feature type="transmembrane region" description="Helical" evidence="2">
    <location>
        <begin position="60"/>
        <end position="82"/>
    </location>
</feature>
<dbReference type="STRING" id="1503.CLPU_7c01180"/>
<reference evidence="4" key="1">
    <citation type="submission" date="2015-07" db="EMBL/GenBank/DDBJ databases">
        <title>Draft genome sequence of the purine-degrading Gottschalkia purinilyticum DSM 1384 (formerly Clostridium purinilyticum).</title>
        <authorList>
            <person name="Poehlein A."/>
            <person name="Schiel-Bengelsdorf B."/>
            <person name="Bengelsdorf F.R."/>
            <person name="Daniel R."/>
            <person name="Duerre P."/>
        </authorList>
    </citation>
    <scope>NUCLEOTIDE SEQUENCE [LARGE SCALE GENOMIC DNA]</scope>
    <source>
        <strain evidence="4">DSM 1384</strain>
    </source>
</reference>
<feature type="transmembrane region" description="Helical" evidence="2">
    <location>
        <begin position="31"/>
        <end position="48"/>
    </location>
</feature>
<dbReference type="EMBL" id="LGSS01000007">
    <property type="protein sequence ID" value="KNF08490.1"/>
    <property type="molecule type" value="Genomic_DNA"/>
</dbReference>
<accession>A0A0L0WB05</accession>
<comment type="caution">
    <text evidence="3">The sequence shown here is derived from an EMBL/GenBank/DDBJ whole genome shotgun (WGS) entry which is preliminary data.</text>
</comment>